<dbReference type="PANTHER" id="PTHR18968:SF86">
    <property type="entry name" value="ACETOLACTATE SYNTHASE LARGE SUBUNIT ILVX-RELATED"/>
    <property type="match status" value="1"/>
</dbReference>
<dbReference type="InterPro" id="IPR012001">
    <property type="entry name" value="Thiamin_PyroP_enz_TPP-bd_dom"/>
</dbReference>
<gene>
    <name evidence="5" type="ORF">ACFQ00_11765</name>
</gene>
<evidence type="ECO:0000259" key="3">
    <source>
        <dbReference type="Pfam" id="PF02775"/>
    </source>
</evidence>
<dbReference type="Pfam" id="PF02775">
    <property type="entry name" value="TPP_enzyme_C"/>
    <property type="match status" value="1"/>
</dbReference>
<dbReference type="CDD" id="cd02002">
    <property type="entry name" value="TPP_BFDC"/>
    <property type="match status" value="1"/>
</dbReference>
<dbReference type="RefSeq" id="WP_381490781.1">
    <property type="nucleotide sequence ID" value="NZ_JBHTIK010000005.1"/>
</dbReference>
<evidence type="ECO:0000256" key="2">
    <source>
        <dbReference type="ARBA" id="ARBA00023052"/>
    </source>
</evidence>
<proteinExistence type="inferred from homology"/>
<dbReference type="Pfam" id="PF02776">
    <property type="entry name" value="TPP_enzyme_N"/>
    <property type="match status" value="1"/>
</dbReference>
<keyword evidence="2" id="KW-0786">Thiamine pyrophosphate</keyword>
<dbReference type="NCBIfam" id="NF005760">
    <property type="entry name" value="PRK07586.1"/>
    <property type="match status" value="1"/>
</dbReference>
<dbReference type="Gene3D" id="3.40.50.970">
    <property type="match status" value="2"/>
</dbReference>
<feature type="domain" description="Thiamine pyrophosphate enzyme TPP-binding" evidence="3">
    <location>
        <begin position="381"/>
        <end position="510"/>
    </location>
</feature>
<sequence length="513" mass="52894">MNGADLLISTLIANEVTTCFANPGTSEMQFVAALDHHPQMRSVLCLFEGVATGAADGYGRIAQSPACTLLHLGPGYGNGLANLHNARRAFTPIVNIIGDHATGHRSYDAPLHSDIEGIAAPNSLWVRSAETADSVALLAAEAISASLAPPGGPVSLILPADAAWNKADAQPTIAQRRSWAGPAPEALGEAARRIRAAGQPVVLIGGHACSEAGLAAAARIAATGVRVVADTFIARLSRGAGRFAPHRIPYFGELAMEDLAGADLMVLAGTTQPVAFFAYPDRPSLLVPDGASLCSIADRREDAVAALEALADTLGAPSHGSSQPYDIADAAPRGALTPHTAGVSIARHMPEGAIVCDDSVTSRTGLTMPALTAAPHEVLAVTGGAIGEGLPLAIGAALAGPQRKVISMNGDGAAMYTVQSLWTMARERLDILVIIMANGSYRILNNEMARTSAGDAGPRAARLLDLGDPRIGWVDLARGLGVEALRCDAAETFDAAVAQAMRQRGPFLIEAVI</sequence>
<comment type="similarity">
    <text evidence="1">Belongs to the TPP enzyme family.</text>
</comment>
<evidence type="ECO:0000259" key="4">
    <source>
        <dbReference type="Pfam" id="PF02776"/>
    </source>
</evidence>
<evidence type="ECO:0000313" key="5">
    <source>
        <dbReference type="EMBL" id="MFD0849005.1"/>
    </source>
</evidence>
<dbReference type="SUPFAM" id="SSF52518">
    <property type="entry name" value="Thiamin diphosphate-binding fold (THDP-binding)"/>
    <property type="match status" value="2"/>
</dbReference>
<dbReference type="InterPro" id="IPR045229">
    <property type="entry name" value="TPP_enz"/>
</dbReference>
<dbReference type="SUPFAM" id="SSF52467">
    <property type="entry name" value="DHS-like NAD/FAD-binding domain"/>
    <property type="match status" value="1"/>
</dbReference>
<dbReference type="Proteomes" id="UP001597124">
    <property type="component" value="Unassembled WGS sequence"/>
</dbReference>
<reference evidence="6" key="1">
    <citation type="journal article" date="2019" name="Int. J. Syst. Evol. Microbiol.">
        <title>The Global Catalogue of Microorganisms (GCM) 10K type strain sequencing project: providing services to taxonomists for standard genome sequencing and annotation.</title>
        <authorList>
            <consortium name="The Broad Institute Genomics Platform"/>
            <consortium name="The Broad Institute Genome Sequencing Center for Infectious Disease"/>
            <person name="Wu L."/>
            <person name="Ma J."/>
        </authorList>
    </citation>
    <scope>NUCLEOTIDE SEQUENCE [LARGE SCALE GENOMIC DNA]</scope>
    <source>
        <strain evidence="6">CCUG 52537</strain>
    </source>
</reference>
<comment type="caution">
    <text evidence="5">The sequence shown here is derived from an EMBL/GenBank/DDBJ whole genome shotgun (WGS) entry which is preliminary data.</text>
</comment>
<evidence type="ECO:0000313" key="6">
    <source>
        <dbReference type="Proteomes" id="UP001597124"/>
    </source>
</evidence>
<dbReference type="CDD" id="cd07035">
    <property type="entry name" value="TPP_PYR_POX_like"/>
    <property type="match status" value="1"/>
</dbReference>
<dbReference type="InterPro" id="IPR029035">
    <property type="entry name" value="DHS-like_NAD/FAD-binding_dom"/>
</dbReference>
<protein>
    <submittedName>
        <fullName evidence="5">Acetolactate synthase large subunit</fullName>
    </submittedName>
</protein>
<keyword evidence="6" id="KW-1185">Reference proteome</keyword>
<accession>A0ABW3C3R7</accession>
<dbReference type="PANTHER" id="PTHR18968">
    <property type="entry name" value="THIAMINE PYROPHOSPHATE ENZYMES"/>
    <property type="match status" value="1"/>
</dbReference>
<dbReference type="InterPro" id="IPR029061">
    <property type="entry name" value="THDP-binding"/>
</dbReference>
<dbReference type="Gene3D" id="3.40.50.1220">
    <property type="entry name" value="TPP-binding domain"/>
    <property type="match status" value="1"/>
</dbReference>
<dbReference type="InterPro" id="IPR000399">
    <property type="entry name" value="TPP-bd_CS"/>
</dbReference>
<evidence type="ECO:0000256" key="1">
    <source>
        <dbReference type="ARBA" id="ARBA00007812"/>
    </source>
</evidence>
<organism evidence="5 6">
    <name type="scientific">Sphingosinicella xenopeptidilytica</name>
    <dbReference type="NCBI Taxonomy" id="364098"/>
    <lineage>
        <taxon>Bacteria</taxon>
        <taxon>Pseudomonadati</taxon>
        <taxon>Pseudomonadota</taxon>
        <taxon>Alphaproteobacteria</taxon>
        <taxon>Sphingomonadales</taxon>
        <taxon>Sphingosinicellaceae</taxon>
        <taxon>Sphingosinicella</taxon>
    </lineage>
</organism>
<name>A0ABW3C3R7_SPHXN</name>
<dbReference type="PROSITE" id="PS00187">
    <property type="entry name" value="TPP_ENZYMES"/>
    <property type="match status" value="1"/>
</dbReference>
<feature type="domain" description="Thiamine pyrophosphate enzyme N-terminal TPP-binding" evidence="4">
    <location>
        <begin position="1"/>
        <end position="106"/>
    </location>
</feature>
<dbReference type="EMBL" id="JBHTIK010000005">
    <property type="protein sequence ID" value="MFD0849005.1"/>
    <property type="molecule type" value="Genomic_DNA"/>
</dbReference>
<dbReference type="InterPro" id="IPR011766">
    <property type="entry name" value="TPP_enzyme_TPP-bd"/>
</dbReference>